<sequence>MNTLIRSIIPKGITNIQRINISRNSNHLTSYSLYSYKSNQSLKCNTQLFSTITTLKTYNTSNNNICNIKPLSNTLNRYYSTSQVPPSSINTIQEDTKSKNDQQQQSTNRFINWLTNFIKRNQKKLIRRLLMVMGFYGLSVYIKKYPDHYISGIANIFIRFERAMVTALTVMFNYKLMEWKDKNDPNYNAKLDQLHQESAEKILKLCLANGGLYIKSGQYLASLNHVLPPQYTKTLSVLQDKVLFRPYSEIEKAFIEDFGESPSKVFAEFDKNPIAAASLAQVHKAKTFSGEEVAVKVQYSDVARNFEGDLMTQKIFIKMVEFAFPEFEFSWMADEMKMVLSSELDFVNEAKNGERAKREIQHPMSYIPKVYHEYSSKKVLTTEFIHGCKVNDTKSLHRMGLTEKDVLQNLLEICSEQIFIHGFVHVDPHCGNILVRQHPKYPKRAQVVLIDHGLYREYDNEFRINFCHLYRSLVLCDHKKVQHYSKILGVENYKLFSNIILMRNFENSSVGIGNQVTPEDMEKMMGQFMNDDFMLQVNTLMKSMPRHLFFILRNNNLIRSVNLEVGAPVNRFTIMCRYATQGINSVNNSNKDERYRIIRYLSQVKEKVHLEVLLKGYEYYYWFIGKAIEYLLYYNLIDTQKLIKKAMKNLG</sequence>
<dbReference type="InParanoid" id="A0A152A650"/>
<dbReference type="OrthoDB" id="427480at2759"/>
<dbReference type="PANTHER" id="PTHR43173:SF28">
    <property type="entry name" value="AARF DOMAIN CONTAINING KINASE 5"/>
    <property type="match status" value="1"/>
</dbReference>
<dbReference type="PANTHER" id="PTHR43173">
    <property type="entry name" value="ABC1 FAMILY PROTEIN"/>
    <property type="match status" value="1"/>
</dbReference>
<reference evidence="4 5" key="1">
    <citation type="submission" date="2015-12" db="EMBL/GenBank/DDBJ databases">
        <title>Dictyostelia acquired genes for synthesis and detection of signals that induce cell-type specialization by lateral gene transfer from prokaryotes.</title>
        <authorList>
            <person name="Gloeckner G."/>
            <person name="Schaap P."/>
        </authorList>
    </citation>
    <scope>NUCLEOTIDE SEQUENCE [LARGE SCALE GENOMIC DNA]</scope>
    <source>
        <strain evidence="4 5">TK</strain>
    </source>
</reference>
<name>A0A152A650_TIELA</name>
<dbReference type="InterPro" id="IPR045307">
    <property type="entry name" value="ADCK1_dom"/>
</dbReference>
<proteinExistence type="inferred from homology"/>
<dbReference type="Proteomes" id="UP000076078">
    <property type="component" value="Unassembled WGS sequence"/>
</dbReference>
<comment type="caution">
    <text evidence="4">The sequence shown here is derived from an EMBL/GenBank/DDBJ whole genome shotgun (WGS) entry which is preliminary data.</text>
</comment>
<protein>
    <recommendedName>
        <fullName evidence="3">ABC1 atypical kinase-like domain-containing protein</fullName>
    </recommendedName>
</protein>
<dbReference type="EMBL" id="LODT01000006">
    <property type="protein sequence ID" value="KYR01571.1"/>
    <property type="molecule type" value="Genomic_DNA"/>
</dbReference>
<feature type="region of interest" description="Disordered" evidence="2">
    <location>
        <begin position="84"/>
        <end position="104"/>
    </location>
</feature>
<dbReference type="FunCoup" id="A0A152A650">
    <property type="interactions" value="52"/>
</dbReference>
<gene>
    <name evidence="4" type="ORF">DLAC_01566</name>
</gene>
<accession>A0A152A650</accession>
<dbReference type="InterPro" id="IPR004147">
    <property type="entry name" value="ABC1_dom"/>
</dbReference>
<organism evidence="4 5">
    <name type="scientific">Tieghemostelium lacteum</name>
    <name type="common">Slime mold</name>
    <name type="synonym">Dictyostelium lacteum</name>
    <dbReference type="NCBI Taxonomy" id="361077"/>
    <lineage>
        <taxon>Eukaryota</taxon>
        <taxon>Amoebozoa</taxon>
        <taxon>Evosea</taxon>
        <taxon>Eumycetozoa</taxon>
        <taxon>Dictyostelia</taxon>
        <taxon>Dictyosteliales</taxon>
        <taxon>Raperosteliaceae</taxon>
        <taxon>Tieghemostelium</taxon>
    </lineage>
</organism>
<dbReference type="InterPro" id="IPR051130">
    <property type="entry name" value="Mito_struct-func_regulator"/>
</dbReference>
<dbReference type="AlphaFoldDB" id="A0A152A650"/>
<dbReference type="SUPFAM" id="SSF56112">
    <property type="entry name" value="Protein kinase-like (PK-like)"/>
    <property type="match status" value="1"/>
</dbReference>
<keyword evidence="5" id="KW-1185">Reference proteome</keyword>
<evidence type="ECO:0000313" key="5">
    <source>
        <dbReference type="Proteomes" id="UP000076078"/>
    </source>
</evidence>
<evidence type="ECO:0000256" key="2">
    <source>
        <dbReference type="SAM" id="MobiDB-lite"/>
    </source>
</evidence>
<evidence type="ECO:0000259" key="3">
    <source>
        <dbReference type="Pfam" id="PF03109"/>
    </source>
</evidence>
<feature type="compositionally biased region" description="Polar residues" evidence="2">
    <location>
        <begin position="84"/>
        <end position="93"/>
    </location>
</feature>
<dbReference type="STRING" id="361077.A0A152A650"/>
<feature type="domain" description="ABC1 atypical kinase-like" evidence="3">
    <location>
        <begin position="238"/>
        <end position="484"/>
    </location>
</feature>
<dbReference type="InterPro" id="IPR011009">
    <property type="entry name" value="Kinase-like_dom_sf"/>
</dbReference>
<dbReference type="Pfam" id="PF03109">
    <property type="entry name" value="ABC1"/>
    <property type="match status" value="1"/>
</dbReference>
<evidence type="ECO:0000313" key="4">
    <source>
        <dbReference type="EMBL" id="KYR01571.1"/>
    </source>
</evidence>
<dbReference type="CDD" id="cd13969">
    <property type="entry name" value="ADCK1-like"/>
    <property type="match status" value="1"/>
</dbReference>
<comment type="similarity">
    <text evidence="1">Belongs to the protein kinase superfamily. ADCK protein kinase family.</text>
</comment>
<dbReference type="OMA" id="LTSEWIH"/>
<evidence type="ECO:0000256" key="1">
    <source>
        <dbReference type="ARBA" id="ARBA00009670"/>
    </source>
</evidence>